<dbReference type="GO" id="GO:0016837">
    <property type="term" value="F:carbon-oxygen lyase activity, acting on polysaccharides"/>
    <property type="evidence" value="ECO:0007669"/>
    <property type="project" value="TreeGrafter"/>
</dbReference>
<dbReference type="Pfam" id="PF22842">
    <property type="entry name" value="Pel9A-like_beta_helix"/>
    <property type="match status" value="1"/>
</dbReference>
<dbReference type="Proteomes" id="UP000319353">
    <property type="component" value="Unassembled WGS sequence"/>
</dbReference>
<dbReference type="Pfam" id="PF13229">
    <property type="entry name" value="Beta_helix"/>
    <property type="match status" value="1"/>
</dbReference>
<dbReference type="InterPro" id="IPR006626">
    <property type="entry name" value="PbH1"/>
</dbReference>
<sequence length="394" mass="40724">MRLQAFATIQLVSCLLGAGACEKAATPITLPPPPPPPPPAGCGNTSPGVCYYVATSGNDANPGTAAQPFATIQHAADIVNPGDGVLVGDGVYTGGATIVTISRSGTATNRIVFRAAHRWLAVIDGQNNLSTTGIAIPGGYIRVEGFEVRNTNRYGIDTYLGHDQTVVGNHVHDIGHICTGSTGGIVAIDAYAPNLVIEGNLIHDIGRLGPGENGCTPLNDYWQNHDHGIYNGIGTNVVIRNNVFYNLKHGWAIQRYDGGGTVVDGLYIENNTFAGANPNRDAQIIIATTTTNLVIANNIFYQPATAGVWFSGAGTGATLTGNVSTGALQIGGSGLATSLNLENTDPLFTNAAGFDFHLTTGSPARGAGVTAWCPLTDFDGVTRVAPCSAGALQN</sequence>
<proteinExistence type="predicted"/>
<feature type="chain" id="PRO_5022246329" evidence="4">
    <location>
        <begin position="21"/>
        <end position="394"/>
    </location>
</feature>
<keyword evidence="2" id="KW-0964">Secreted</keyword>
<dbReference type="SMART" id="SM00710">
    <property type="entry name" value="PbH1"/>
    <property type="match status" value="5"/>
</dbReference>
<evidence type="ECO:0000256" key="4">
    <source>
        <dbReference type="SAM" id="SignalP"/>
    </source>
</evidence>
<dbReference type="NCBIfam" id="NF041518">
    <property type="entry name" value="choice_anch_Q"/>
    <property type="match status" value="1"/>
</dbReference>
<feature type="signal peptide" evidence="4">
    <location>
        <begin position="1"/>
        <end position="20"/>
    </location>
</feature>
<dbReference type="SUPFAM" id="SSF51126">
    <property type="entry name" value="Pectin lyase-like"/>
    <property type="match status" value="1"/>
</dbReference>
<feature type="domain" description="Pel9A-like right handed beta-helix region" evidence="6">
    <location>
        <begin position="50"/>
        <end position="114"/>
    </location>
</feature>
<comment type="subcellular location">
    <subcellularLocation>
        <location evidence="1">Secreted</location>
    </subcellularLocation>
</comment>
<dbReference type="EMBL" id="VBAL01000223">
    <property type="protein sequence ID" value="TMI97125.1"/>
    <property type="molecule type" value="Genomic_DNA"/>
</dbReference>
<evidence type="ECO:0000256" key="2">
    <source>
        <dbReference type="ARBA" id="ARBA00022525"/>
    </source>
</evidence>
<dbReference type="InterPro" id="IPR052052">
    <property type="entry name" value="Polysaccharide_Lyase_9"/>
</dbReference>
<dbReference type="Gene3D" id="2.160.20.10">
    <property type="entry name" value="Single-stranded right-handed beta-helix, Pectin lyase-like"/>
    <property type="match status" value="1"/>
</dbReference>
<dbReference type="PANTHER" id="PTHR40088:SF2">
    <property type="entry name" value="SECRETED SUGAR HYDROLASE"/>
    <property type="match status" value="1"/>
</dbReference>
<evidence type="ECO:0000313" key="8">
    <source>
        <dbReference type="Proteomes" id="UP000319353"/>
    </source>
</evidence>
<protein>
    <submittedName>
        <fullName evidence="7">Uncharacterized protein</fullName>
    </submittedName>
</protein>
<organism evidence="7 8">
    <name type="scientific">Candidatus Segetimicrobium genomatis</name>
    <dbReference type="NCBI Taxonomy" id="2569760"/>
    <lineage>
        <taxon>Bacteria</taxon>
        <taxon>Bacillati</taxon>
        <taxon>Candidatus Sysuimicrobiota</taxon>
        <taxon>Candidatus Sysuimicrobiia</taxon>
        <taxon>Candidatus Sysuimicrobiales</taxon>
        <taxon>Candidatus Segetimicrobiaceae</taxon>
        <taxon>Candidatus Segetimicrobium</taxon>
    </lineage>
</organism>
<accession>A0A537KN05</accession>
<dbReference type="InterPro" id="IPR039448">
    <property type="entry name" value="Beta_helix"/>
</dbReference>
<evidence type="ECO:0000256" key="1">
    <source>
        <dbReference type="ARBA" id="ARBA00004613"/>
    </source>
</evidence>
<dbReference type="InterPro" id="IPR012334">
    <property type="entry name" value="Pectin_lyas_fold"/>
</dbReference>
<dbReference type="GO" id="GO:0005576">
    <property type="term" value="C:extracellular region"/>
    <property type="evidence" value="ECO:0007669"/>
    <property type="project" value="UniProtKB-SubCell"/>
</dbReference>
<dbReference type="InterPro" id="IPR011050">
    <property type="entry name" value="Pectin_lyase_fold/virulence"/>
</dbReference>
<comment type="caution">
    <text evidence="7">The sequence shown here is derived from an EMBL/GenBank/DDBJ whole genome shotgun (WGS) entry which is preliminary data.</text>
</comment>
<dbReference type="AlphaFoldDB" id="A0A537KN05"/>
<dbReference type="InterPro" id="IPR053868">
    <property type="entry name" value="Pel9A-like_beta_helix"/>
</dbReference>
<dbReference type="PANTHER" id="PTHR40088">
    <property type="entry name" value="PECTATE LYASE (EUROFUNG)"/>
    <property type="match status" value="1"/>
</dbReference>
<feature type="domain" description="Right handed beta helix" evidence="5">
    <location>
        <begin position="223"/>
        <end position="354"/>
    </location>
</feature>
<dbReference type="PROSITE" id="PS51257">
    <property type="entry name" value="PROKAR_LIPOPROTEIN"/>
    <property type="match status" value="1"/>
</dbReference>
<reference evidence="7 8" key="1">
    <citation type="journal article" date="2019" name="Nat. Microbiol.">
        <title>Mediterranean grassland soil C-N compound turnover is dependent on rainfall and depth, and is mediated by genomically divergent microorganisms.</title>
        <authorList>
            <person name="Diamond S."/>
            <person name="Andeer P.F."/>
            <person name="Li Z."/>
            <person name="Crits-Christoph A."/>
            <person name="Burstein D."/>
            <person name="Anantharaman K."/>
            <person name="Lane K.R."/>
            <person name="Thomas B.C."/>
            <person name="Pan C."/>
            <person name="Northen T.R."/>
            <person name="Banfield J.F."/>
        </authorList>
    </citation>
    <scope>NUCLEOTIDE SEQUENCE [LARGE SCALE GENOMIC DNA]</scope>
    <source>
        <strain evidence="7">NP_4</strain>
    </source>
</reference>
<dbReference type="InterPro" id="IPR059226">
    <property type="entry name" value="Choice_anch_Q_dom"/>
</dbReference>
<gene>
    <name evidence="7" type="ORF">E6H01_13405</name>
</gene>
<evidence type="ECO:0000259" key="5">
    <source>
        <dbReference type="Pfam" id="PF13229"/>
    </source>
</evidence>
<evidence type="ECO:0000313" key="7">
    <source>
        <dbReference type="EMBL" id="TMI97125.1"/>
    </source>
</evidence>
<name>A0A537KN05_9BACT</name>
<evidence type="ECO:0000256" key="3">
    <source>
        <dbReference type="ARBA" id="ARBA00022729"/>
    </source>
</evidence>
<keyword evidence="3 4" id="KW-0732">Signal</keyword>
<evidence type="ECO:0000259" key="6">
    <source>
        <dbReference type="Pfam" id="PF22842"/>
    </source>
</evidence>